<name>A0A8K0DVB4_9ROSA</name>
<evidence type="ECO:0000313" key="12">
    <source>
        <dbReference type="Proteomes" id="UP000796880"/>
    </source>
</evidence>
<sequence length="244" mass="27603">MDYAESEAVFDSVGLNPQLFLNEVLNTVDDLVDDAFNYYLQQASTKLRIEGTDRSQHLTKGVGLLHKMIQSVLDKRLAMWEEYCLAHCFQVPEGFSLRKNDDLLVDSSACQDALCSPDLDAQLDSLRSKLDEVGKESVALNRELQALEHQSTSNGNFAALVTEAVQLYEPDSFQGMFQEMTRTALELHTKMGKLKTRRMEEGKRIKTERIFAPKKDLSLINDTTGISDEKLEDLQEFIGTLKNM</sequence>
<evidence type="ECO:0000256" key="4">
    <source>
        <dbReference type="ARBA" id="ARBA00022618"/>
    </source>
</evidence>
<evidence type="ECO:0000313" key="11">
    <source>
        <dbReference type="EMBL" id="KAF3437945.1"/>
    </source>
</evidence>
<organism evidence="11 12">
    <name type="scientific">Rhamnella rubrinervis</name>
    <dbReference type="NCBI Taxonomy" id="2594499"/>
    <lineage>
        <taxon>Eukaryota</taxon>
        <taxon>Viridiplantae</taxon>
        <taxon>Streptophyta</taxon>
        <taxon>Embryophyta</taxon>
        <taxon>Tracheophyta</taxon>
        <taxon>Spermatophyta</taxon>
        <taxon>Magnoliopsida</taxon>
        <taxon>eudicotyledons</taxon>
        <taxon>Gunneridae</taxon>
        <taxon>Pentapetalae</taxon>
        <taxon>rosids</taxon>
        <taxon>fabids</taxon>
        <taxon>Rosales</taxon>
        <taxon>Rhamnaceae</taxon>
        <taxon>rhamnoid group</taxon>
        <taxon>Rhamneae</taxon>
        <taxon>Rhamnella</taxon>
    </lineage>
</organism>
<accession>A0A8K0DVB4</accession>
<evidence type="ECO:0000256" key="3">
    <source>
        <dbReference type="ARBA" id="ARBA00022454"/>
    </source>
</evidence>
<dbReference type="EMBL" id="VOIH02000009">
    <property type="protein sequence ID" value="KAF3437945.1"/>
    <property type="molecule type" value="Genomic_DNA"/>
</dbReference>
<keyword evidence="6" id="KW-0995">Kinetochore</keyword>
<keyword evidence="4" id="KW-0132">Cell division</keyword>
<keyword evidence="9" id="KW-0137">Centromere</keyword>
<comment type="caution">
    <text evidence="11">The sequence shown here is derived from an EMBL/GenBank/DDBJ whole genome shotgun (WGS) entry which is preliminary data.</text>
</comment>
<proteinExistence type="inferred from homology"/>
<keyword evidence="5" id="KW-0498">Mitosis</keyword>
<dbReference type="GO" id="GO:0000444">
    <property type="term" value="C:MIS12/MIND type complex"/>
    <property type="evidence" value="ECO:0007669"/>
    <property type="project" value="TreeGrafter"/>
</dbReference>
<comment type="subcellular location">
    <subcellularLocation>
        <location evidence="1">Chromosome</location>
        <location evidence="1">Centromere</location>
        <location evidence="1">Kinetochore</location>
    </subcellularLocation>
</comment>
<evidence type="ECO:0000256" key="9">
    <source>
        <dbReference type="ARBA" id="ARBA00023328"/>
    </source>
</evidence>
<evidence type="ECO:0000256" key="5">
    <source>
        <dbReference type="ARBA" id="ARBA00022776"/>
    </source>
</evidence>
<keyword evidence="12" id="KW-1185">Reference proteome</keyword>
<evidence type="ECO:0008006" key="13">
    <source>
        <dbReference type="Google" id="ProtNLM"/>
    </source>
</evidence>
<dbReference type="AlphaFoldDB" id="A0A8K0DVB4"/>
<gene>
    <name evidence="11" type="ORF">FNV43_RR20701</name>
</gene>
<keyword evidence="3" id="KW-0158">Chromosome</keyword>
<dbReference type="GO" id="GO:0051301">
    <property type="term" value="P:cell division"/>
    <property type="evidence" value="ECO:0007669"/>
    <property type="project" value="UniProtKB-KW"/>
</dbReference>
<evidence type="ECO:0000256" key="10">
    <source>
        <dbReference type="SAM" id="Coils"/>
    </source>
</evidence>
<evidence type="ECO:0000256" key="6">
    <source>
        <dbReference type="ARBA" id="ARBA00022838"/>
    </source>
</evidence>
<dbReference type="Pfam" id="PF05859">
    <property type="entry name" value="Mis12"/>
    <property type="match status" value="1"/>
</dbReference>
<evidence type="ECO:0000256" key="7">
    <source>
        <dbReference type="ARBA" id="ARBA00023054"/>
    </source>
</evidence>
<dbReference type="PANTHER" id="PTHR14527:SF2">
    <property type="entry name" value="PROTEIN MIS12 HOMOLOG"/>
    <property type="match status" value="1"/>
</dbReference>
<dbReference type="GO" id="GO:0051382">
    <property type="term" value="P:kinetochore assembly"/>
    <property type="evidence" value="ECO:0007669"/>
    <property type="project" value="TreeGrafter"/>
</dbReference>
<reference evidence="11" key="1">
    <citation type="submission" date="2020-03" db="EMBL/GenBank/DDBJ databases">
        <title>A high-quality chromosome-level genome assembly of a woody plant with both climbing and erect habits, Rhamnella rubrinervis.</title>
        <authorList>
            <person name="Lu Z."/>
            <person name="Yang Y."/>
            <person name="Zhu X."/>
            <person name="Sun Y."/>
        </authorList>
    </citation>
    <scope>NUCLEOTIDE SEQUENCE</scope>
    <source>
        <strain evidence="11">BYM</strain>
        <tissue evidence="11">Leaf</tissue>
    </source>
</reference>
<dbReference type="InterPro" id="IPR008685">
    <property type="entry name" value="Centromere_Mis12"/>
</dbReference>
<keyword evidence="7 10" id="KW-0175">Coiled coil</keyword>
<evidence type="ECO:0000256" key="1">
    <source>
        <dbReference type="ARBA" id="ARBA00004629"/>
    </source>
</evidence>
<evidence type="ECO:0000256" key="2">
    <source>
        <dbReference type="ARBA" id="ARBA00008643"/>
    </source>
</evidence>
<keyword evidence="8" id="KW-0131">Cell cycle</keyword>
<protein>
    <recommendedName>
        <fullName evidence="13">Protein MIS12 homolog</fullName>
    </recommendedName>
</protein>
<dbReference type="Proteomes" id="UP000796880">
    <property type="component" value="Unassembled WGS sequence"/>
</dbReference>
<evidence type="ECO:0000256" key="8">
    <source>
        <dbReference type="ARBA" id="ARBA00023306"/>
    </source>
</evidence>
<comment type="similarity">
    <text evidence="2">Belongs to the mis12 family.</text>
</comment>
<dbReference type="GO" id="GO:0005634">
    <property type="term" value="C:nucleus"/>
    <property type="evidence" value="ECO:0007669"/>
    <property type="project" value="InterPro"/>
</dbReference>
<feature type="coiled-coil region" evidence="10">
    <location>
        <begin position="123"/>
        <end position="150"/>
    </location>
</feature>
<dbReference type="GO" id="GO:0000070">
    <property type="term" value="P:mitotic sister chromatid segregation"/>
    <property type="evidence" value="ECO:0007669"/>
    <property type="project" value="TreeGrafter"/>
</dbReference>
<dbReference type="OrthoDB" id="1884855at2759"/>
<dbReference type="PANTHER" id="PTHR14527">
    <property type="entry name" value="PROTEIN MIS12 HOMOLOG"/>
    <property type="match status" value="1"/>
</dbReference>